<feature type="region of interest" description="Disordered" evidence="1">
    <location>
        <begin position="41"/>
        <end position="72"/>
    </location>
</feature>
<evidence type="ECO:0000313" key="4">
    <source>
        <dbReference type="Proteomes" id="UP000289200"/>
    </source>
</evidence>
<gene>
    <name evidence="2" type="ORF">GJ689_08380</name>
    <name evidence="3" type="ORF">RHODGE_RHODGE_02498</name>
</gene>
<reference evidence="3" key="2">
    <citation type="submission" date="2018-10" db="EMBL/GenBank/DDBJ databases">
        <authorList>
            <person name="Peiro R."/>
            <person name="Begona"/>
            <person name="Cbmso G."/>
            <person name="Lopez M."/>
            <person name="Gonzalez S."/>
            <person name="Sacristan E."/>
            <person name="Castillo E."/>
        </authorList>
    </citation>
    <scope>NUCLEOTIDE SEQUENCE</scope>
    <source>
        <strain evidence="3">Rhod_genome</strain>
    </source>
</reference>
<feature type="compositionally biased region" description="Low complexity" evidence="1">
    <location>
        <begin position="62"/>
        <end position="72"/>
    </location>
</feature>
<proteinExistence type="predicted"/>
<sequence length="72" mass="8388">MTLVLLRQIRAKQDEQSQILADHTRRFDHLEKRLEDMSKVARYSLDRRPKRNSGRPSRKNASTRCSTSSSSS</sequence>
<reference evidence="4" key="1">
    <citation type="submission" date="2018-10" db="EMBL/GenBank/DDBJ databases">
        <authorList>
            <person name="Peiro R."/>
            <person name="Begona"/>
            <person name="Cbmso G."/>
            <person name="Lopez M."/>
            <person name="Gonzalez S."/>
            <person name="Sacristan E."/>
            <person name="Castillo E."/>
        </authorList>
    </citation>
    <scope>NUCLEOTIDE SEQUENCE [LARGE SCALE GENOMIC DNA]</scope>
</reference>
<name>A0A3S4BWS5_9BRAD</name>
<comment type="caution">
    <text evidence="3">The sequence shown here is derived from an EMBL/GenBank/DDBJ whole genome shotgun (WGS) entry which is preliminary data.</text>
</comment>
<protein>
    <submittedName>
        <fullName evidence="3">Uncharacterized protein</fullName>
    </submittedName>
</protein>
<evidence type="ECO:0000313" key="2">
    <source>
        <dbReference type="EMBL" id="MTW16224.1"/>
    </source>
</evidence>
<organism evidence="3 4">
    <name type="scientific">Rhodoplanes serenus</name>
    <dbReference type="NCBI Taxonomy" id="200615"/>
    <lineage>
        <taxon>Bacteria</taxon>
        <taxon>Pseudomonadati</taxon>
        <taxon>Pseudomonadota</taxon>
        <taxon>Alphaproteobacteria</taxon>
        <taxon>Hyphomicrobiales</taxon>
        <taxon>Nitrobacteraceae</taxon>
        <taxon>Rhodoplanes</taxon>
    </lineage>
</organism>
<dbReference type="EMBL" id="UWOC01000145">
    <property type="protein sequence ID" value="VCU09324.1"/>
    <property type="molecule type" value="Genomic_DNA"/>
</dbReference>
<evidence type="ECO:0000256" key="1">
    <source>
        <dbReference type="SAM" id="MobiDB-lite"/>
    </source>
</evidence>
<dbReference type="Proteomes" id="UP000289200">
    <property type="component" value="Unassembled WGS sequence"/>
</dbReference>
<dbReference type="Proteomes" id="UP000438991">
    <property type="component" value="Unassembled WGS sequence"/>
</dbReference>
<dbReference type="EMBL" id="WNKV01000005">
    <property type="protein sequence ID" value="MTW16224.1"/>
    <property type="molecule type" value="Genomic_DNA"/>
</dbReference>
<evidence type="ECO:0000313" key="3">
    <source>
        <dbReference type="EMBL" id="VCU09324.1"/>
    </source>
</evidence>
<accession>A0A3S4BWS5</accession>
<evidence type="ECO:0000313" key="5">
    <source>
        <dbReference type="Proteomes" id="UP000438991"/>
    </source>
</evidence>
<reference evidence="2 5" key="3">
    <citation type="submission" date="2019-11" db="EMBL/GenBank/DDBJ databases">
        <title>Whole-genome sequence of Rhodoplanes serenus DSM 18633, type strain.</title>
        <authorList>
            <person name="Kyndt J.A."/>
            <person name="Meyer T.E."/>
        </authorList>
    </citation>
    <scope>NUCLEOTIDE SEQUENCE [LARGE SCALE GENOMIC DNA]</scope>
    <source>
        <strain evidence="2 5">DSM 18633</strain>
    </source>
</reference>
<dbReference type="AlphaFoldDB" id="A0A3S4BWS5"/>
<keyword evidence="4" id="KW-1185">Reference proteome</keyword>
<feature type="compositionally biased region" description="Basic residues" evidence="1">
    <location>
        <begin position="48"/>
        <end position="58"/>
    </location>
</feature>
<dbReference type="RefSeq" id="WP_129609246.1">
    <property type="nucleotide sequence ID" value="NZ_UWOC01000145.1"/>
</dbReference>